<evidence type="ECO:0000256" key="2">
    <source>
        <dbReference type="ARBA" id="ARBA00023015"/>
    </source>
</evidence>
<feature type="domain" description="HTH lysR-type" evidence="5">
    <location>
        <begin position="9"/>
        <end position="66"/>
    </location>
</feature>
<dbReference type="PANTHER" id="PTHR30537">
    <property type="entry name" value="HTH-TYPE TRANSCRIPTIONAL REGULATOR"/>
    <property type="match status" value="1"/>
</dbReference>
<dbReference type="GO" id="GO:0043565">
    <property type="term" value="F:sequence-specific DNA binding"/>
    <property type="evidence" value="ECO:0007669"/>
    <property type="project" value="TreeGrafter"/>
</dbReference>
<keyword evidence="4" id="KW-0804">Transcription</keyword>
<dbReference type="AlphaFoldDB" id="A0A318H7U8"/>
<dbReference type="Gene3D" id="3.40.190.10">
    <property type="entry name" value="Periplasmic binding protein-like II"/>
    <property type="match status" value="2"/>
</dbReference>
<evidence type="ECO:0000313" key="7">
    <source>
        <dbReference type="Proteomes" id="UP000247811"/>
    </source>
</evidence>
<dbReference type="GO" id="GO:0006351">
    <property type="term" value="P:DNA-templated transcription"/>
    <property type="evidence" value="ECO:0007669"/>
    <property type="project" value="TreeGrafter"/>
</dbReference>
<proteinExistence type="inferred from homology"/>
<dbReference type="Pfam" id="PF03466">
    <property type="entry name" value="LysR_substrate"/>
    <property type="match status" value="1"/>
</dbReference>
<keyword evidence="7" id="KW-1185">Reference proteome</keyword>
<evidence type="ECO:0000259" key="5">
    <source>
        <dbReference type="PROSITE" id="PS50931"/>
    </source>
</evidence>
<dbReference type="Proteomes" id="UP000247811">
    <property type="component" value="Unassembled WGS sequence"/>
</dbReference>
<dbReference type="SUPFAM" id="SSF46785">
    <property type="entry name" value="Winged helix' DNA-binding domain"/>
    <property type="match status" value="1"/>
</dbReference>
<evidence type="ECO:0000256" key="4">
    <source>
        <dbReference type="ARBA" id="ARBA00023163"/>
    </source>
</evidence>
<sequence>MNMLRQRPLSLDVLRSFEAVARLLSFSAAAEEMHLTQPAVSRQIKALEEELGAALFQRGTRKVELTQAGRSLLRAVEPSLGKIDSAVRQIRLSRSRASVSVTTFPSFATLWLMPRLPDFERDHPGADIRLSATDRLIEVDDEELDLALRGCRPEHAPPGAVRLFGDLLTPVIGVRLAEAIARGDAPPLQQPGDLSGHTLVEMDDGSVAAAAQAWTAWLAPLGLEQLTPRRRITMNYTHQQTQAAIAGQGVALARLAMVHDVLERGDLIEPFGAAGRRWSTWCYWLVPLAGGSRRPEVEAFTRWVLEEAALTRQAIGDAPDVDTGAHGD</sequence>
<evidence type="ECO:0000256" key="1">
    <source>
        <dbReference type="ARBA" id="ARBA00009437"/>
    </source>
</evidence>
<dbReference type="GO" id="GO:0003700">
    <property type="term" value="F:DNA-binding transcription factor activity"/>
    <property type="evidence" value="ECO:0007669"/>
    <property type="project" value="InterPro"/>
</dbReference>
<dbReference type="RefSeq" id="WP_110399493.1">
    <property type="nucleotide sequence ID" value="NZ_QJJS01000003.1"/>
</dbReference>
<dbReference type="InterPro" id="IPR036388">
    <property type="entry name" value="WH-like_DNA-bd_sf"/>
</dbReference>
<keyword evidence="3" id="KW-0238">DNA-binding</keyword>
<dbReference type="InterPro" id="IPR036390">
    <property type="entry name" value="WH_DNA-bd_sf"/>
</dbReference>
<dbReference type="PRINTS" id="PR00039">
    <property type="entry name" value="HTHLYSR"/>
</dbReference>
<reference evidence="6 7" key="1">
    <citation type="submission" date="2018-05" db="EMBL/GenBank/DDBJ databases">
        <title>Genomic Encyclopedia of Type Strains, Phase IV (KMG-IV): sequencing the most valuable type-strain genomes for metagenomic binning, comparative biology and taxonomic classification.</title>
        <authorList>
            <person name="Goeker M."/>
        </authorList>
    </citation>
    <scope>NUCLEOTIDE SEQUENCE [LARGE SCALE GENOMIC DNA]</scope>
    <source>
        <strain evidence="6 7">DSM 566</strain>
    </source>
</reference>
<protein>
    <submittedName>
        <fullName evidence="6">LysR family transcriptional regulator</fullName>
    </submittedName>
</protein>
<dbReference type="InterPro" id="IPR000847">
    <property type="entry name" value="LysR_HTH_N"/>
</dbReference>
<comment type="similarity">
    <text evidence="1">Belongs to the LysR transcriptional regulatory family.</text>
</comment>
<name>A0A318H7U8_9BURK</name>
<dbReference type="Pfam" id="PF00126">
    <property type="entry name" value="HTH_1"/>
    <property type="match status" value="1"/>
</dbReference>
<dbReference type="Gene3D" id="1.10.10.10">
    <property type="entry name" value="Winged helix-like DNA-binding domain superfamily/Winged helix DNA-binding domain"/>
    <property type="match status" value="1"/>
</dbReference>
<dbReference type="EMBL" id="QJJS01000003">
    <property type="protein sequence ID" value="PXW97912.1"/>
    <property type="molecule type" value="Genomic_DNA"/>
</dbReference>
<evidence type="ECO:0000256" key="3">
    <source>
        <dbReference type="ARBA" id="ARBA00023125"/>
    </source>
</evidence>
<accession>A0A318H7U8</accession>
<dbReference type="PROSITE" id="PS50931">
    <property type="entry name" value="HTH_LYSR"/>
    <property type="match status" value="1"/>
</dbReference>
<dbReference type="SUPFAM" id="SSF53850">
    <property type="entry name" value="Periplasmic binding protein-like II"/>
    <property type="match status" value="1"/>
</dbReference>
<dbReference type="InterPro" id="IPR058163">
    <property type="entry name" value="LysR-type_TF_proteobact-type"/>
</dbReference>
<dbReference type="OrthoDB" id="8688993at2"/>
<gene>
    <name evidence="6" type="ORF">C7444_1033</name>
</gene>
<keyword evidence="2" id="KW-0805">Transcription regulation</keyword>
<comment type="caution">
    <text evidence="6">The sequence shown here is derived from an EMBL/GenBank/DDBJ whole genome shotgun (WGS) entry which is preliminary data.</text>
</comment>
<dbReference type="FunFam" id="1.10.10.10:FF:000001">
    <property type="entry name" value="LysR family transcriptional regulator"/>
    <property type="match status" value="1"/>
</dbReference>
<dbReference type="PANTHER" id="PTHR30537:SF74">
    <property type="entry name" value="HTH-TYPE TRANSCRIPTIONAL REGULATOR TRPI"/>
    <property type="match status" value="1"/>
</dbReference>
<organism evidence="6 7">
    <name type="scientific">Sphaerotilus hippei</name>
    <dbReference type="NCBI Taxonomy" id="744406"/>
    <lineage>
        <taxon>Bacteria</taxon>
        <taxon>Pseudomonadati</taxon>
        <taxon>Pseudomonadota</taxon>
        <taxon>Betaproteobacteria</taxon>
        <taxon>Burkholderiales</taxon>
        <taxon>Sphaerotilaceae</taxon>
        <taxon>Sphaerotilus</taxon>
    </lineage>
</organism>
<evidence type="ECO:0000313" key="6">
    <source>
        <dbReference type="EMBL" id="PXW97912.1"/>
    </source>
</evidence>
<dbReference type="InterPro" id="IPR005119">
    <property type="entry name" value="LysR_subst-bd"/>
</dbReference>